<dbReference type="InterPro" id="IPR042485">
    <property type="entry name" value="T7SS_EccB_R3"/>
</dbReference>
<name>A0A7X6LZ63_9NOCA</name>
<comment type="subcellular location">
    <subcellularLocation>
        <location evidence="1">Cell membrane</location>
        <topology evidence="1">Single-pass membrane protein</topology>
    </subcellularLocation>
</comment>
<comment type="caution">
    <text evidence="11">The sequence shown here is derived from an EMBL/GenBank/DDBJ whole genome shotgun (WGS) entry which is preliminary data.</text>
</comment>
<evidence type="ECO:0000313" key="12">
    <source>
        <dbReference type="Proteomes" id="UP000523447"/>
    </source>
</evidence>
<dbReference type="PANTHER" id="PTHR40765:SF2">
    <property type="entry name" value="ESX-2 SECRETION SYSTEM ATPASE ECCB2"/>
    <property type="match status" value="1"/>
</dbReference>
<keyword evidence="5" id="KW-0547">Nucleotide-binding</keyword>
<dbReference type="PANTHER" id="PTHR40765">
    <property type="entry name" value="ESX-2 SECRETION SYSTEM ATPASE ECCB2"/>
    <property type="match status" value="1"/>
</dbReference>
<dbReference type="GO" id="GO:0005576">
    <property type="term" value="C:extracellular region"/>
    <property type="evidence" value="ECO:0007669"/>
    <property type="project" value="TreeGrafter"/>
</dbReference>
<protein>
    <submittedName>
        <fullName evidence="11">Type VII secretion protein EccB</fullName>
    </submittedName>
</protein>
<evidence type="ECO:0000256" key="1">
    <source>
        <dbReference type="ARBA" id="ARBA00004162"/>
    </source>
</evidence>
<evidence type="ECO:0000256" key="5">
    <source>
        <dbReference type="ARBA" id="ARBA00022741"/>
    </source>
</evidence>
<sequence>MARFRVVTKHQISGWRFLLRRIEHALVRRDASMIDDPQRGRSTALSIGIALACVLVAGAAVMAFFKPAKQVGQSDIIADKDSGALFVRLGERLYPALNLTSARLITGSAKNPVQVSRDELARYPRGPWVGIPGAPGVIADSGERDSSWTVCDTARIGAAAPVSPATGLPIAANGAETTVIGGPLTTDGDSIRDLADDEARLLRQDGHTWLVYADRDRRVVRASINMTDSAVMLALGLDATAPTVPASKGLIDAIPEVPPLQVPEVPGAGMTSALSGGISAPVGSVVTVSNPGRGASYYLVSQNGLVQVSPVVAAIIRNADSRGTVASMTVGPDAVAQNLRPGDWPGTASYPTRPLRLVDPEKAGVTCYQWSKGQADANAVTHMLVGRQLPLPAEQQAQVVPLVTAPSSHGATADAVYMPRNTGRFVQITGDDPGSPLRESLYWISDSGVRYGIGSAPGEKTNPNAKALGLSSPVVAPWNIISLFAVGPMLSVQDARVVHDGIAPDRAAVGLPEKAGGGP</sequence>
<dbReference type="EMBL" id="JAAXPE010000016">
    <property type="protein sequence ID" value="NKY87243.1"/>
    <property type="molecule type" value="Genomic_DNA"/>
</dbReference>
<evidence type="ECO:0000256" key="6">
    <source>
        <dbReference type="ARBA" id="ARBA00022801"/>
    </source>
</evidence>
<keyword evidence="8 10" id="KW-1133">Transmembrane helix</keyword>
<comment type="similarity">
    <text evidence="2">Belongs to the EccB family.</text>
</comment>
<keyword evidence="7" id="KW-0067">ATP-binding</keyword>
<dbReference type="InterPro" id="IPR044857">
    <property type="entry name" value="T7SS_EccB_R1"/>
</dbReference>
<evidence type="ECO:0000256" key="2">
    <source>
        <dbReference type="ARBA" id="ARBA00008149"/>
    </source>
</evidence>
<gene>
    <name evidence="11" type="primary">eccB</name>
    <name evidence="11" type="ORF">HGA07_16585</name>
</gene>
<dbReference type="Pfam" id="PF05108">
    <property type="entry name" value="T7SS_ESX1_EccB"/>
    <property type="match status" value="1"/>
</dbReference>
<keyword evidence="4 10" id="KW-0812">Transmembrane</keyword>
<dbReference type="Gene3D" id="3.30.2390.20">
    <property type="entry name" value="Type VII secretion system EccB, repeat 1 domain"/>
    <property type="match status" value="1"/>
</dbReference>
<dbReference type="Gene3D" id="2.40.50.910">
    <property type="entry name" value="Type VII secretion system EccB, repeat 3 domain"/>
    <property type="match status" value="1"/>
</dbReference>
<reference evidence="11 12" key="1">
    <citation type="submission" date="2020-04" db="EMBL/GenBank/DDBJ databases">
        <title>MicrobeNet Type strains.</title>
        <authorList>
            <person name="Nicholson A.C."/>
        </authorList>
    </citation>
    <scope>NUCLEOTIDE SEQUENCE [LARGE SCALE GENOMIC DNA]</scope>
    <source>
        <strain evidence="11 12">DSM 44445</strain>
    </source>
</reference>
<evidence type="ECO:0000256" key="4">
    <source>
        <dbReference type="ARBA" id="ARBA00022692"/>
    </source>
</evidence>
<keyword evidence="3" id="KW-1003">Cell membrane</keyword>
<dbReference type="GO" id="GO:0016787">
    <property type="term" value="F:hydrolase activity"/>
    <property type="evidence" value="ECO:0007669"/>
    <property type="project" value="UniProtKB-KW"/>
</dbReference>
<dbReference type="NCBIfam" id="TIGR03919">
    <property type="entry name" value="T7SS_EccB"/>
    <property type="match status" value="1"/>
</dbReference>
<evidence type="ECO:0000256" key="9">
    <source>
        <dbReference type="ARBA" id="ARBA00023136"/>
    </source>
</evidence>
<evidence type="ECO:0000256" key="10">
    <source>
        <dbReference type="SAM" id="Phobius"/>
    </source>
</evidence>
<keyword evidence="6" id="KW-0378">Hydrolase</keyword>
<evidence type="ECO:0000256" key="3">
    <source>
        <dbReference type="ARBA" id="ARBA00022475"/>
    </source>
</evidence>
<accession>A0A7X6LZ63</accession>
<evidence type="ECO:0000313" key="11">
    <source>
        <dbReference type="EMBL" id="NKY87243.1"/>
    </source>
</evidence>
<evidence type="ECO:0000256" key="7">
    <source>
        <dbReference type="ARBA" id="ARBA00022840"/>
    </source>
</evidence>
<feature type="transmembrane region" description="Helical" evidence="10">
    <location>
        <begin position="43"/>
        <end position="65"/>
    </location>
</feature>
<evidence type="ECO:0000256" key="8">
    <source>
        <dbReference type="ARBA" id="ARBA00022989"/>
    </source>
</evidence>
<organism evidence="11 12">
    <name type="scientific">Nocardia veterana</name>
    <dbReference type="NCBI Taxonomy" id="132249"/>
    <lineage>
        <taxon>Bacteria</taxon>
        <taxon>Bacillati</taxon>
        <taxon>Actinomycetota</taxon>
        <taxon>Actinomycetes</taxon>
        <taxon>Mycobacteriales</taxon>
        <taxon>Nocardiaceae</taxon>
        <taxon>Nocardia</taxon>
    </lineage>
</organism>
<dbReference type="RefSeq" id="WP_040723840.1">
    <property type="nucleotide sequence ID" value="NZ_CAWPHS010000008.1"/>
</dbReference>
<dbReference type="GO" id="GO:0005524">
    <property type="term" value="F:ATP binding"/>
    <property type="evidence" value="ECO:0007669"/>
    <property type="project" value="UniProtKB-KW"/>
</dbReference>
<dbReference type="GO" id="GO:0005886">
    <property type="term" value="C:plasma membrane"/>
    <property type="evidence" value="ECO:0007669"/>
    <property type="project" value="UniProtKB-SubCell"/>
</dbReference>
<dbReference type="AlphaFoldDB" id="A0A7X6LZ63"/>
<keyword evidence="9 10" id="KW-0472">Membrane</keyword>
<dbReference type="InterPro" id="IPR007795">
    <property type="entry name" value="T7SS_EccB"/>
</dbReference>
<keyword evidence="12" id="KW-1185">Reference proteome</keyword>
<proteinExistence type="inferred from homology"/>
<dbReference type="Proteomes" id="UP000523447">
    <property type="component" value="Unassembled WGS sequence"/>
</dbReference>